<dbReference type="PANTHER" id="PTHR11645:SF0">
    <property type="entry name" value="PYRROLINE-5-CARBOXYLATE REDUCTASE 3"/>
    <property type="match status" value="1"/>
</dbReference>
<keyword evidence="3" id="KW-0560">Oxidoreductase</keyword>
<keyword evidence="2 4" id="KW-0521">NADP</keyword>
<dbReference type="InterPro" id="IPR028939">
    <property type="entry name" value="P5C_Rdtase_cat_N"/>
</dbReference>
<feature type="binding site" evidence="4">
    <location>
        <position position="62"/>
    </location>
    <ligand>
        <name>NADPH</name>
        <dbReference type="ChEBI" id="CHEBI:57783"/>
    </ligand>
</feature>
<dbReference type="eggNOG" id="KOG3124">
    <property type="taxonomic scope" value="Eukaryota"/>
</dbReference>
<keyword evidence="8" id="KW-1185">Reference proteome</keyword>
<dbReference type="AlphaFoldDB" id="W2RTL3"/>
<evidence type="ECO:0000256" key="3">
    <source>
        <dbReference type="ARBA" id="ARBA00023002"/>
    </source>
</evidence>
<dbReference type="InParanoid" id="W2RTL3"/>
<evidence type="ECO:0000259" key="5">
    <source>
        <dbReference type="Pfam" id="PF03807"/>
    </source>
</evidence>
<dbReference type="STRING" id="1220924.W2RTL3"/>
<dbReference type="InterPro" id="IPR029036">
    <property type="entry name" value="P5CR_dimer"/>
</dbReference>
<dbReference type="HAMAP" id="MF_01925">
    <property type="entry name" value="P5C_reductase"/>
    <property type="match status" value="1"/>
</dbReference>
<dbReference type="GO" id="GO:0004735">
    <property type="term" value="F:pyrroline-5-carboxylate reductase activity"/>
    <property type="evidence" value="ECO:0007669"/>
    <property type="project" value="InterPro"/>
</dbReference>
<name>W2RTL3_CYPE1</name>
<comment type="similarity">
    <text evidence="1">Belongs to the pyrroline-5-carboxylate reductase family.</text>
</comment>
<sequence length="277" mass="28817">MYSANCRQGSLGTAIVQGILANKQRHFDTSTIKVTVTSQASATALKHLFEARPQVSVFEGHNASVAADSDVIILACPPTATSEVLSETGLRHALRGKLLISVLGGVTRQTIEDTLLNDQTPERCWVVRALPNLAVASNASATAIEVSDPRPPKHLADLADAIFSDLGGIVHVPSSLMDASTVLCGSAPAFVALFLDGMIDGAVAAGVPREKADVMVAQMLMSTSMLLKDQRASTLRESICAMPGCTVQGNLALEEGGARGISAKAMKVAIEAASKLG</sequence>
<dbReference type="Gene3D" id="1.10.3730.10">
    <property type="entry name" value="ProC C-terminal domain-like"/>
    <property type="match status" value="1"/>
</dbReference>
<dbReference type="OrthoDB" id="10263291at2759"/>
<evidence type="ECO:0000259" key="6">
    <source>
        <dbReference type="Pfam" id="PF14748"/>
    </source>
</evidence>
<dbReference type="SUPFAM" id="SSF48179">
    <property type="entry name" value="6-phosphogluconate dehydrogenase C-terminal domain-like"/>
    <property type="match status" value="1"/>
</dbReference>
<dbReference type="GeneID" id="19972610"/>
<gene>
    <name evidence="7" type="ORF">HMPREF1541_05271</name>
</gene>
<evidence type="ECO:0000313" key="8">
    <source>
        <dbReference type="Proteomes" id="UP000030752"/>
    </source>
</evidence>
<proteinExistence type="inferred from homology"/>
<dbReference type="VEuPathDB" id="FungiDB:HMPREF1541_05271"/>
<feature type="domain" description="Pyrroline-5-carboxylate reductase catalytic N-terminal" evidence="5">
    <location>
        <begin position="9"/>
        <end position="103"/>
    </location>
</feature>
<evidence type="ECO:0000256" key="4">
    <source>
        <dbReference type="PIRSR" id="PIRSR000193-1"/>
    </source>
</evidence>
<evidence type="ECO:0000313" key="7">
    <source>
        <dbReference type="EMBL" id="ETN39049.1"/>
    </source>
</evidence>
<dbReference type="Pfam" id="PF03807">
    <property type="entry name" value="F420_oxidored"/>
    <property type="match status" value="1"/>
</dbReference>
<dbReference type="InterPro" id="IPR036291">
    <property type="entry name" value="NAD(P)-bd_dom_sf"/>
</dbReference>
<dbReference type="Pfam" id="PF14748">
    <property type="entry name" value="P5CR_dimer"/>
    <property type="match status" value="1"/>
</dbReference>
<dbReference type="RefSeq" id="XP_008717834.1">
    <property type="nucleotide sequence ID" value="XM_008719612.1"/>
</dbReference>
<dbReference type="InterPro" id="IPR008927">
    <property type="entry name" value="6-PGluconate_DH-like_C_sf"/>
</dbReference>
<dbReference type="PANTHER" id="PTHR11645">
    <property type="entry name" value="PYRROLINE-5-CARBOXYLATE REDUCTASE"/>
    <property type="match status" value="1"/>
</dbReference>
<dbReference type="HOGENOM" id="CLU_042344_1_1_1"/>
<dbReference type="SUPFAM" id="SSF51735">
    <property type="entry name" value="NAD(P)-binding Rossmann-fold domains"/>
    <property type="match status" value="1"/>
</dbReference>
<feature type="binding site" evidence="4">
    <location>
        <begin position="75"/>
        <end position="78"/>
    </location>
    <ligand>
        <name>NADP(+)</name>
        <dbReference type="ChEBI" id="CHEBI:58349"/>
    </ligand>
</feature>
<feature type="domain" description="Pyrroline-5-carboxylate reductase dimerisation" evidence="6">
    <location>
        <begin position="175"/>
        <end position="275"/>
    </location>
</feature>
<protein>
    <submittedName>
        <fullName evidence="7">Pyrroline-5-carboxylate reductase</fullName>
    </submittedName>
</protein>
<evidence type="ECO:0000256" key="2">
    <source>
        <dbReference type="ARBA" id="ARBA00022857"/>
    </source>
</evidence>
<accession>W2RTL3</accession>
<dbReference type="EMBL" id="KB822721">
    <property type="protein sequence ID" value="ETN39049.1"/>
    <property type="molecule type" value="Genomic_DNA"/>
</dbReference>
<reference evidence="7 8" key="1">
    <citation type="submission" date="2013-03" db="EMBL/GenBank/DDBJ databases">
        <title>The Genome Sequence of Phialophora europaea CBS 101466.</title>
        <authorList>
            <consortium name="The Broad Institute Genomics Platform"/>
            <person name="Cuomo C."/>
            <person name="de Hoog S."/>
            <person name="Gorbushina A."/>
            <person name="Walker B."/>
            <person name="Young S.K."/>
            <person name="Zeng Q."/>
            <person name="Gargeya S."/>
            <person name="Fitzgerald M."/>
            <person name="Haas B."/>
            <person name="Abouelleil A."/>
            <person name="Allen A.W."/>
            <person name="Alvarado L."/>
            <person name="Arachchi H.M."/>
            <person name="Berlin A.M."/>
            <person name="Chapman S.B."/>
            <person name="Gainer-Dewar J."/>
            <person name="Goldberg J."/>
            <person name="Griggs A."/>
            <person name="Gujja S."/>
            <person name="Hansen M."/>
            <person name="Howarth C."/>
            <person name="Imamovic A."/>
            <person name="Ireland A."/>
            <person name="Larimer J."/>
            <person name="McCowan C."/>
            <person name="Murphy C."/>
            <person name="Pearson M."/>
            <person name="Poon T.W."/>
            <person name="Priest M."/>
            <person name="Roberts A."/>
            <person name="Saif S."/>
            <person name="Shea T."/>
            <person name="Sisk P."/>
            <person name="Sykes S."/>
            <person name="Wortman J."/>
            <person name="Nusbaum C."/>
            <person name="Birren B."/>
        </authorList>
    </citation>
    <scope>NUCLEOTIDE SEQUENCE [LARGE SCALE GENOMIC DNA]</scope>
    <source>
        <strain evidence="7 8">CBS 101466</strain>
    </source>
</reference>
<dbReference type="PIRSF" id="PIRSF000193">
    <property type="entry name" value="Pyrrol-5-carb_rd"/>
    <property type="match status" value="1"/>
</dbReference>
<evidence type="ECO:0000256" key="1">
    <source>
        <dbReference type="ARBA" id="ARBA00005525"/>
    </source>
</evidence>
<organism evidence="7 8">
    <name type="scientific">Cyphellophora europaea (strain CBS 101466)</name>
    <name type="common">Phialophora europaea</name>
    <dbReference type="NCBI Taxonomy" id="1220924"/>
    <lineage>
        <taxon>Eukaryota</taxon>
        <taxon>Fungi</taxon>
        <taxon>Dikarya</taxon>
        <taxon>Ascomycota</taxon>
        <taxon>Pezizomycotina</taxon>
        <taxon>Eurotiomycetes</taxon>
        <taxon>Chaetothyriomycetidae</taxon>
        <taxon>Chaetothyriales</taxon>
        <taxon>Cyphellophoraceae</taxon>
        <taxon>Cyphellophora</taxon>
    </lineage>
</organism>
<dbReference type="Proteomes" id="UP000030752">
    <property type="component" value="Unassembled WGS sequence"/>
</dbReference>
<dbReference type="Gene3D" id="3.40.50.720">
    <property type="entry name" value="NAD(P)-binding Rossmann-like Domain"/>
    <property type="match status" value="1"/>
</dbReference>
<dbReference type="InterPro" id="IPR000304">
    <property type="entry name" value="Pyrroline-COOH_reductase"/>
</dbReference>
<dbReference type="GO" id="GO:0055129">
    <property type="term" value="P:L-proline biosynthetic process"/>
    <property type="evidence" value="ECO:0007669"/>
    <property type="project" value="TreeGrafter"/>
</dbReference>